<protein>
    <submittedName>
        <fullName evidence="1">LYDB</fullName>
    </submittedName>
</protein>
<proteinExistence type="predicted"/>
<dbReference type="STRING" id="754436.JCM19237_349"/>
<dbReference type="EMBL" id="BBMN01000020">
    <property type="protein sequence ID" value="GAL07969.1"/>
    <property type="molecule type" value="Genomic_DNA"/>
</dbReference>
<comment type="caution">
    <text evidence="1">The sequence shown here is derived from an EMBL/GenBank/DDBJ whole genome shotgun (WGS) entry which is preliminary data.</text>
</comment>
<organism evidence="1 2">
    <name type="scientific">Photobacterium aphoticum</name>
    <dbReference type="NCBI Taxonomy" id="754436"/>
    <lineage>
        <taxon>Bacteria</taxon>
        <taxon>Pseudomonadati</taxon>
        <taxon>Pseudomonadota</taxon>
        <taxon>Gammaproteobacteria</taxon>
        <taxon>Vibrionales</taxon>
        <taxon>Vibrionaceae</taxon>
        <taxon>Photobacterium</taxon>
    </lineage>
</organism>
<dbReference type="InterPro" id="IPR032127">
    <property type="entry name" value="LydB"/>
</dbReference>
<reference evidence="1 2" key="1">
    <citation type="journal article" date="2014" name="Genome Announc.">
        <title>Draft Genome Sequences of Two Vibrionaceae Species, Vibrio ponticus C121 and Photobacterium aphoticum C119, Isolated as Coral Reef Microbiota.</title>
        <authorList>
            <person name="Al-saari N."/>
            <person name="Meirelles P.M."/>
            <person name="Mino S."/>
            <person name="Suda W."/>
            <person name="Oshima K."/>
            <person name="Hattori M."/>
            <person name="Ohkuma M."/>
            <person name="Thompson F.L."/>
            <person name="Gomez-Gil B."/>
            <person name="Sawabe T."/>
            <person name="Sawabe T."/>
        </authorList>
    </citation>
    <scope>NUCLEOTIDE SEQUENCE [LARGE SCALE GENOMIC DNA]</scope>
    <source>
        <strain evidence="1 2">JCM 19237</strain>
    </source>
</reference>
<dbReference type="Proteomes" id="UP000029227">
    <property type="component" value="Unassembled WGS sequence"/>
</dbReference>
<dbReference type="Pfam" id="PF16084">
    <property type="entry name" value="LydB"/>
    <property type="match status" value="1"/>
</dbReference>
<gene>
    <name evidence="1" type="ORF">JCM19237_349</name>
</gene>
<dbReference type="AlphaFoldDB" id="A0A090R1I2"/>
<evidence type="ECO:0000313" key="1">
    <source>
        <dbReference type="EMBL" id="GAL07969.1"/>
    </source>
</evidence>
<sequence length="136" mass="16022">MYLTYTGLAIGLAIIDRFMLERRKVHIVDVEKCEDDARHIRFAMRFQTKHKLRGSRVSYTLRDKKDPTTVINGKERPLDFSHTGENNEFLLFNKKLLTEPGRWVLDVKITSDGSRINPLYKIFPIETTFTKEFEIE</sequence>
<accession>A0A090R1I2</accession>
<name>A0A090R1I2_9GAMM</name>
<evidence type="ECO:0000313" key="2">
    <source>
        <dbReference type="Proteomes" id="UP000029227"/>
    </source>
</evidence>